<dbReference type="FunFam" id="3.30.160.60:FF:001666">
    <property type="entry name" value="MDS1 and EVI1 complex locus"/>
    <property type="match status" value="1"/>
</dbReference>
<gene>
    <name evidence="9" type="ORF">PPACK8108_LOCUS17493</name>
    <name evidence="10" type="ORF">PPACK8108_LOCUS26173</name>
</gene>
<dbReference type="EMBL" id="CALTRL010006375">
    <property type="protein sequence ID" value="CAH7690737.1"/>
    <property type="molecule type" value="Genomic_DNA"/>
</dbReference>
<keyword evidence="6" id="KW-0539">Nucleus</keyword>
<dbReference type="GO" id="GO:0008270">
    <property type="term" value="F:zinc ion binding"/>
    <property type="evidence" value="ECO:0007669"/>
    <property type="project" value="UniProtKB-KW"/>
</dbReference>
<dbReference type="PANTHER" id="PTHR24394:SF44">
    <property type="entry name" value="ZINC FINGER PROTEIN 271-LIKE"/>
    <property type="match status" value="1"/>
</dbReference>
<dbReference type="SUPFAM" id="SSF57667">
    <property type="entry name" value="beta-beta-alpha zinc fingers"/>
    <property type="match status" value="1"/>
</dbReference>
<feature type="domain" description="C2H2-type" evidence="8">
    <location>
        <begin position="70"/>
        <end position="99"/>
    </location>
</feature>
<reference evidence="9" key="1">
    <citation type="submission" date="2022-06" db="EMBL/GenBank/DDBJ databases">
        <authorList>
            <consortium name="SYNGENTA / RWTH Aachen University"/>
        </authorList>
    </citation>
    <scope>NUCLEOTIDE SEQUENCE</scope>
</reference>
<dbReference type="GO" id="GO:0000981">
    <property type="term" value="F:DNA-binding transcription factor activity, RNA polymerase II-specific"/>
    <property type="evidence" value="ECO:0007669"/>
    <property type="project" value="TreeGrafter"/>
</dbReference>
<dbReference type="FunFam" id="3.30.160.60:FF:000145">
    <property type="entry name" value="Zinc finger protein 574"/>
    <property type="match status" value="1"/>
</dbReference>
<sequence length="134" mass="15280">MNNYHPAHHHRGFNFPGDYQIGLTNSYGYTTQNIGQTVERPYRCSTCNSGFSRNHDLKRHTRIHLAVKPYPCGWCEKEFSRKDALKRHLMVKLCAGSKDVTVEESVQRAALHKKKAKLIQSKASAIHESSLSNL</sequence>
<name>A0AAV0BB04_PHAPC</name>
<dbReference type="EMBL" id="CALTRL010004906">
    <property type="protein sequence ID" value="CAH7683780.1"/>
    <property type="molecule type" value="Genomic_DNA"/>
</dbReference>
<evidence type="ECO:0000259" key="8">
    <source>
        <dbReference type="PROSITE" id="PS50157"/>
    </source>
</evidence>
<dbReference type="InterPro" id="IPR013087">
    <property type="entry name" value="Znf_C2H2_type"/>
</dbReference>
<dbReference type="AlphaFoldDB" id="A0AAV0BB04"/>
<dbReference type="Gene3D" id="3.30.160.60">
    <property type="entry name" value="Classic Zinc Finger"/>
    <property type="match status" value="2"/>
</dbReference>
<evidence type="ECO:0000256" key="4">
    <source>
        <dbReference type="ARBA" id="ARBA00022771"/>
    </source>
</evidence>
<evidence type="ECO:0000256" key="2">
    <source>
        <dbReference type="ARBA" id="ARBA00022723"/>
    </source>
</evidence>
<keyword evidence="2" id="KW-0479">Metal-binding</keyword>
<evidence type="ECO:0000256" key="7">
    <source>
        <dbReference type="PROSITE-ProRule" id="PRU00042"/>
    </source>
</evidence>
<evidence type="ECO:0000256" key="3">
    <source>
        <dbReference type="ARBA" id="ARBA00022737"/>
    </source>
</evidence>
<comment type="subcellular location">
    <subcellularLocation>
        <location evidence="1">Nucleus</location>
    </subcellularLocation>
</comment>
<dbReference type="PROSITE" id="PS50157">
    <property type="entry name" value="ZINC_FINGER_C2H2_2"/>
    <property type="match status" value="2"/>
</dbReference>
<dbReference type="Pfam" id="PF00096">
    <property type="entry name" value="zf-C2H2"/>
    <property type="match status" value="2"/>
</dbReference>
<comment type="caution">
    <text evidence="9">The sequence shown here is derived from an EMBL/GenBank/DDBJ whole genome shotgun (WGS) entry which is preliminary data.</text>
</comment>
<accession>A0AAV0BB04</accession>
<organism evidence="9 11">
    <name type="scientific">Phakopsora pachyrhizi</name>
    <name type="common">Asian soybean rust disease fungus</name>
    <dbReference type="NCBI Taxonomy" id="170000"/>
    <lineage>
        <taxon>Eukaryota</taxon>
        <taxon>Fungi</taxon>
        <taxon>Dikarya</taxon>
        <taxon>Basidiomycota</taxon>
        <taxon>Pucciniomycotina</taxon>
        <taxon>Pucciniomycetes</taxon>
        <taxon>Pucciniales</taxon>
        <taxon>Phakopsoraceae</taxon>
        <taxon>Phakopsora</taxon>
    </lineage>
</organism>
<dbReference type="InterPro" id="IPR036236">
    <property type="entry name" value="Znf_C2H2_sf"/>
</dbReference>
<dbReference type="SMART" id="SM00355">
    <property type="entry name" value="ZnF_C2H2"/>
    <property type="match status" value="2"/>
</dbReference>
<dbReference type="GO" id="GO:0005634">
    <property type="term" value="C:nucleus"/>
    <property type="evidence" value="ECO:0007669"/>
    <property type="project" value="UniProtKB-SubCell"/>
</dbReference>
<dbReference type="PROSITE" id="PS00028">
    <property type="entry name" value="ZINC_FINGER_C2H2_1"/>
    <property type="match status" value="1"/>
</dbReference>
<dbReference type="PANTHER" id="PTHR24394">
    <property type="entry name" value="ZINC FINGER PROTEIN"/>
    <property type="match status" value="1"/>
</dbReference>
<evidence type="ECO:0000256" key="5">
    <source>
        <dbReference type="ARBA" id="ARBA00022833"/>
    </source>
</evidence>
<evidence type="ECO:0000313" key="10">
    <source>
        <dbReference type="EMBL" id="CAH7690737.1"/>
    </source>
</evidence>
<proteinExistence type="predicted"/>
<feature type="domain" description="C2H2-type" evidence="8">
    <location>
        <begin position="42"/>
        <end position="69"/>
    </location>
</feature>
<protein>
    <submittedName>
        <fullName evidence="9">Expressed protein</fullName>
    </submittedName>
</protein>
<keyword evidence="11" id="KW-1185">Reference proteome</keyword>
<evidence type="ECO:0000313" key="9">
    <source>
        <dbReference type="EMBL" id="CAH7683780.1"/>
    </source>
</evidence>
<dbReference type="Proteomes" id="UP001153365">
    <property type="component" value="Unassembled WGS sequence"/>
</dbReference>
<evidence type="ECO:0000256" key="1">
    <source>
        <dbReference type="ARBA" id="ARBA00004123"/>
    </source>
</evidence>
<keyword evidence="4 7" id="KW-0863">Zinc-finger</keyword>
<evidence type="ECO:0000256" key="6">
    <source>
        <dbReference type="ARBA" id="ARBA00023242"/>
    </source>
</evidence>
<keyword evidence="5" id="KW-0862">Zinc</keyword>
<keyword evidence="3" id="KW-0677">Repeat</keyword>
<evidence type="ECO:0000313" key="11">
    <source>
        <dbReference type="Proteomes" id="UP001153365"/>
    </source>
</evidence>